<name>A0A4R4A879_MARGR</name>
<dbReference type="GO" id="GO:0005975">
    <property type="term" value="P:carbohydrate metabolic process"/>
    <property type="evidence" value="ECO:0007669"/>
    <property type="project" value="InterPro"/>
</dbReference>
<dbReference type="SUPFAM" id="SSF88713">
    <property type="entry name" value="Glycoside hydrolase/deacetylase"/>
    <property type="match status" value="1"/>
</dbReference>
<dbReference type="Proteomes" id="UP000295247">
    <property type="component" value="Unassembled WGS sequence"/>
</dbReference>
<dbReference type="PANTHER" id="PTHR36306:SF5">
    <property type="entry name" value="SLR1535 PROTEIN"/>
    <property type="match status" value="1"/>
</dbReference>
<organism evidence="4 5">
    <name type="scientific">Marichromatium gracile</name>
    <name type="common">Chromatium gracile</name>
    <dbReference type="NCBI Taxonomy" id="1048"/>
    <lineage>
        <taxon>Bacteria</taxon>
        <taxon>Pseudomonadati</taxon>
        <taxon>Pseudomonadota</taxon>
        <taxon>Gammaproteobacteria</taxon>
        <taxon>Chromatiales</taxon>
        <taxon>Chromatiaceae</taxon>
        <taxon>Marichromatium</taxon>
    </lineage>
</organism>
<dbReference type="PANTHER" id="PTHR36306">
    <property type="entry name" value="ALPHA-AMYLASE-RELATED-RELATED"/>
    <property type="match status" value="1"/>
</dbReference>
<dbReference type="InterPro" id="IPR004300">
    <property type="entry name" value="Glyco_hydro_57_N"/>
</dbReference>
<keyword evidence="4" id="KW-0378">Hydrolase</keyword>
<dbReference type="AlphaFoldDB" id="A0A4R4A879"/>
<evidence type="ECO:0000259" key="3">
    <source>
        <dbReference type="Pfam" id="PF03065"/>
    </source>
</evidence>
<dbReference type="Pfam" id="PF03065">
    <property type="entry name" value="Glyco_hydro_57"/>
    <property type="match status" value="1"/>
</dbReference>
<gene>
    <name evidence="4" type="ORF">EDC29_10717</name>
</gene>
<dbReference type="EMBL" id="SMDC01000007">
    <property type="protein sequence ID" value="TCW35078.1"/>
    <property type="molecule type" value="Genomic_DNA"/>
</dbReference>
<comment type="caution">
    <text evidence="4">The sequence shown here is derived from an EMBL/GenBank/DDBJ whole genome shotgun (WGS) entry which is preliminary data.</text>
</comment>
<evidence type="ECO:0000313" key="4">
    <source>
        <dbReference type="EMBL" id="TCW35078.1"/>
    </source>
</evidence>
<dbReference type="InterPro" id="IPR052046">
    <property type="entry name" value="GH57_Enzymes"/>
</dbReference>
<proteinExistence type="inferred from homology"/>
<evidence type="ECO:0000313" key="5">
    <source>
        <dbReference type="Proteomes" id="UP000295247"/>
    </source>
</evidence>
<sequence length="409" mass="45972">MTVTNIAHALGLHMHQPPGNLRLLIEVSPWEAEQIIRCYERVLRYAEHFRDVAVLHVGFSGVLLEQLLDPEVVARYRAIVDIPAMLERYRRAANIELVGTGYSHPIFPLIARADWSEQLVRGRALIERAFGRAPRGFWPPELAFTMEMIPALVKAGYDYVVVDGGHVRPADGMSDVLRPYLACHDGACIRVVPRDRALSGAQQSGLEPDGFEREVCVRAARSPRPREPRLLTTWCDGENGAWLRQTQEQAGFFGHFFAPQMTRWRAGESMIRPVSLGRYLDAFHPRVHARVQTGCWNTDADVGAALSRWTGSRAQRAAVTELVRLSERYWSLLREYREDDDDGHLTRARQLILEAETSCYLYWGESWLPYLHQRLEAAASALAEFAGESGSAPPPICCAVDLTSADAEA</sequence>
<reference evidence="4 5" key="1">
    <citation type="submission" date="2019-03" db="EMBL/GenBank/DDBJ databases">
        <title>Genomic Encyclopedia of Type Strains, Phase IV (KMG-IV): sequencing the most valuable type-strain genomes for metagenomic binning, comparative biology and taxonomic classification.</title>
        <authorList>
            <person name="Goeker M."/>
        </authorList>
    </citation>
    <scope>NUCLEOTIDE SEQUENCE [LARGE SCALE GENOMIC DNA]</scope>
    <source>
        <strain evidence="4 5">DSM 203</strain>
    </source>
</reference>
<feature type="domain" description="Glycoside hydrolase family 57 N-terminal" evidence="3">
    <location>
        <begin position="56"/>
        <end position="199"/>
    </location>
</feature>
<comment type="similarity">
    <text evidence="1">Belongs to the glycosyl hydrolase 57 family.</text>
</comment>
<dbReference type="RefSeq" id="WP_132229819.1">
    <property type="nucleotide sequence ID" value="NZ_NRRH01000037.1"/>
</dbReference>
<evidence type="ECO:0000256" key="2">
    <source>
        <dbReference type="ARBA" id="ARBA00023277"/>
    </source>
</evidence>
<keyword evidence="2" id="KW-0119">Carbohydrate metabolism</keyword>
<evidence type="ECO:0000256" key="1">
    <source>
        <dbReference type="ARBA" id="ARBA00006821"/>
    </source>
</evidence>
<dbReference type="Gene3D" id="3.20.110.20">
    <property type="match status" value="1"/>
</dbReference>
<dbReference type="InterPro" id="IPR011330">
    <property type="entry name" value="Glyco_hydro/deAcase_b/a-brl"/>
</dbReference>
<protein>
    <submittedName>
        <fullName evidence="4">Glycosyl hydrolase family 57</fullName>
    </submittedName>
</protein>
<dbReference type="GO" id="GO:0016787">
    <property type="term" value="F:hydrolase activity"/>
    <property type="evidence" value="ECO:0007669"/>
    <property type="project" value="UniProtKB-KW"/>
</dbReference>
<accession>A0A4R4A879</accession>